<evidence type="ECO:0000256" key="17">
    <source>
        <dbReference type="SAM" id="MobiDB-lite"/>
    </source>
</evidence>
<protein>
    <recommendedName>
        <fullName evidence="5 16">Serine/threonine-protein kinase Tel1</fullName>
        <ecNumber evidence="4 16">2.7.11.1</ecNumber>
    </recommendedName>
</protein>
<dbReference type="Pfam" id="PF00454">
    <property type="entry name" value="PI3_PI4_kinase"/>
    <property type="match status" value="1"/>
</dbReference>
<dbReference type="SMART" id="SM00146">
    <property type="entry name" value="PI3Kc"/>
    <property type="match status" value="1"/>
</dbReference>
<dbReference type="GO" id="GO:0006281">
    <property type="term" value="P:DNA repair"/>
    <property type="evidence" value="ECO:0007669"/>
    <property type="project" value="InterPro"/>
</dbReference>
<evidence type="ECO:0000256" key="5">
    <source>
        <dbReference type="ARBA" id="ARBA00014619"/>
    </source>
</evidence>
<comment type="function">
    <text evidence="13 16">Serine/threonine protein kinase which activates checkpoint signaling upon genotoxic stresses such as ionizing radiation (IR), ultraviolet light (UV), or DNA replication stalling, thereby acting as a DNA damage sensor. Recognizes the substrate consensus sequence [ST]-Q. Phosphorylates histone H2A to form H2AS128ph (gamma-H2A) at sites of DNA damage, involved in the regulation of DNA damage response mechanism. Required for the control of telomere length and genome stability.</text>
</comment>
<name>A0A3N4KUK2_9PEZI</name>
<evidence type="ECO:0000256" key="12">
    <source>
        <dbReference type="ARBA" id="ARBA00023242"/>
    </source>
</evidence>
<dbReference type="InterPro" id="IPR021668">
    <property type="entry name" value="TAN"/>
</dbReference>
<evidence type="ECO:0000256" key="15">
    <source>
        <dbReference type="ARBA" id="ARBA00048679"/>
    </source>
</evidence>
<dbReference type="InterPro" id="IPR038980">
    <property type="entry name" value="ATM_plant"/>
</dbReference>
<reference evidence="21 22" key="1">
    <citation type="journal article" date="2018" name="Nat. Ecol. Evol.">
        <title>Pezizomycetes genomes reveal the molecular basis of ectomycorrhizal truffle lifestyle.</title>
        <authorList>
            <person name="Murat C."/>
            <person name="Payen T."/>
            <person name="Noel B."/>
            <person name="Kuo A."/>
            <person name="Morin E."/>
            <person name="Chen J."/>
            <person name="Kohler A."/>
            <person name="Krizsan K."/>
            <person name="Balestrini R."/>
            <person name="Da Silva C."/>
            <person name="Montanini B."/>
            <person name="Hainaut M."/>
            <person name="Levati E."/>
            <person name="Barry K.W."/>
            <person name="Belfiori B."/>
            <person name="Cichocki N."/>
            <person name="Clum A."/>
            <person name="Dockter R.B."/>
            <person name="Fauchery L."/>
            <person name="Guy J."/>
            <person name="Iotti M."/>
            <person name="Le Tacon F."/>
            <person name="Lindquist E.A."/>
            <person name="Lipzen A."/>
            <person name="Malagnac F."/>
            <person name="Mello A."/>
            <person name="Molinier V."/>
            <person name="Miyauchi S."/>
            <person name="Poulain J."/>
            <person name="Riccioni C."/>
            <person name="Rubini A."/>
            <person name="Sitrit Y."/>
            <person name="Splivallo R."/>
            <person name="Traeger S."/>
            <person name="Wang M."/>
            <person name="Zifcakova L."/>
            <person name="Wipf D."/>
            <person name="Zambonelli A."/>
            <person name="Paolocci F."/>
            <person name="Nowrousian M."/>
            <person name="Ottonello S."/>
            <person name="Baldrian P."/>
            <person name="Spatafora J.W."/>
            <person name="Henrissat B."/>
            <person name="Nagy L.G."/>
            <person name="Aury J.M."/>
            <person name="Wincker P."/>
            <person name="Grigoriev I.V."/>
            <person name="Bonfante P."/>
            <person name="Martin F.M."/>
        </authorList>
    </citation>
    <scope>NUCLEOTIDE SEQUENCE [LARGE SCALE GENOMIC DNA]</scope>
    <source>
        <strain evidence="21 22">CCBAS932</strain>
    </source>
</reference>
<organism evidence="21 22">
    <name type="scientific">Morchella conica CCBAS932</name>
    <dbReference type="NCBI Taxonomy" id="1392247"/>
    <lineage>
        <taxon>Eukaryota</taxon>
        <taxon>Fungi</taxon>
        <taxon>Dikarya</taxon>
        <taxon>Ascomycota</taxon>
        <taxon>Pezizomycotina</taxon>
        <taxon>Pezizomycetes</taxon>
        <taxon>Pezizales</taxon>
        <taxon>Morchellaceae</taxon>
        <taxon>Morchella</taxon>
    </lineage>
</organism>
<keyword evidence="9 16" id="KW-0227">DNA damage</keyword>
<feature type="region of interest" description="Disordered" evidence="17">
    <location>
        <begin position="2839"/>
        <end position="2864"/>
    </location>
</feature>
<dbReference type="SMART" id="SM01342">
    <property type="entry name" value="TAN"/>
    <property type="match status" value="1"/>
</dbReference>
<dbReference type="GO" id="GO:0006325">
    <property type="term" value="P:chromatin organization"/>
    <property type="evidence" value="ECO:0007669"/>
    <property type="project" value="UniProtKB-KW"/>
</dbReference>
<dbReference type="InterPro" id="IPR014009">
    <property type="entry name" value="PIK_FAT"/>
</dbReference>
<proteinExistence type="inferred from homology"/>
<dbReference type="GO" id="GO:0005524">
    <property type="term" value="F:ATP binding"/>
    <property type="evidence" value="ECO:0007669"/>
    <property type="project" value="UniProtKB-KW"/>
</dbReference>
<dbReference type="PROSITE" id="PS00916">
    <property type="entry name" value="PI3_4_KINASE_2"/>
    <property type="match status" value="1"/>
</dbReference>
<keyword evidence="12 16" id="KW-0539">Nucleus</keyword>
<feature type="domain" description="FATC" evidence="20">
    <location>
        <begin position="2877"/>
        <end position="2909"/>
    </location>
</feature>
<dbReference type="Proteomes" id="UP000277580">
    <property type="component" value="Unassembled WGS sequence"/>
</dbReference>
<keyword evidence="16" id="KW-0156">Chromatin regulator</keyword>
<dbReference type="InterPro" id="IPR018936">
    <property type="entry name" value="PI3/4_kinase_CS"/>
</dbReference>
<dbReference type="FunCoup" id="A0A3N4KUK2">
    <property type="interactions" value="85"/>
</dbReference>
<evidence type="ECO:0000256" key="3">
    <source>
        <dbReference type="ARBA" id="ARBA00011370"/>
    </source>
</evidence>
<feature type="compositionally biased region" description="Acidic residues" evidence="17">
    <location>
        <begin position="177"/>
        <end position="186"/>
    </location>
</feature>
<dbReference type="InterPro" id="IPR016024">
    <property type="entry name" value="ARM-type_fold"/>
</dbReference>
<evidence type="ECO:0000256" key="8">
    <source>
        <dbReference type="ARBA" id="ARBA00022741"/>
    </source>
</evidence>
<evidence type="ECO:0000313" key="22">
    <source>
        <dbReference type="Proteomes" id="UP000277580"/>
    </source>
</evidence>
<dbReference type="GO" id="GO:0005634">
    <property type="term" value="C:nucleus"/>
    <property type="evidence" value="ECO:0007669"/>
    <property type="project" value="UniProtKB-SubCell"/>
</dbReference>
<keyword evidence="7 16" id="KW-0808">Transferase</keyword>
<keyword evidence="22" id="KW-1185">Reference proteome</keyword>
<evidence type="ECO:0000256" key="7">
    <source>
        <dbReference type="ARBA" id="ARBA00022679"/>
    </source>
</evidence>
<dbReference type="InParanoid" id="A0A3N4KUK2"/>
<dbReference type="GO" id="GO:0000781">
    <property type="term" value="C:chromosome, telomeric region"/>
    <property type="evidence" value="ECO:0007669"/>
    <property type="project" value="UniProtKB-SubCell"/>
</dbReference>
<comment type="subcellular location">
    <subcellularLocation>
        <location evidence="16">Chromosome</location>
        <location evidence="16">Telomere</location>
    </subcellularLocation>
    <subcellularLocation>
        <location evidence="1 16">Nucleus</location>
    </subcellularLocation>
</comment>
<keyword evidence="10 16" id="KW-0418">Kinase</keyword>
<keyword evidence="8 16" id="KW-0547">Nucleotide-binding</keyword>
<dbReference type="SMART" id="SM01343">
    <property type="entry name" value="FATC"/>
    <property type="match status" value="1"/>
</dbReference>
<evidence type="ECO:0000256" key="11">
    <source>
        <dbReference type="ARBA" id="ARBA00022840"/>
    </source>
</evidence>
<evidence type="ECO:0000256" key="6">
    <source>
        <dbReference type="ARBA" id="ARBA00022527"/>
    </source>
</evidence>
<dbReference type="SUPFAM" id="SSF48371">
    <property type="entry name" value="ARM repeat"/>
    <property type="match status" value="2"/>
</dbReference>
<evidence type="ECO:0000256" key="1">
    <source>
        <dbReference type="ARBA" id="ARBA00004123"/>
    </source>
</evidence>
<dbReference type="GO" id="GO:0035556">
    <property type="term" value="P:intracellular signal transduction"/>
    <property type="evidence" value="ECO:0007669"/>
    <property type="project" value="UniProtKB-ARBA"/>
</dbReference>
<comment type="similarity">
    <text evidence="2 16">Belongs to the PI3/PI4-kinase family. ATM subfamily.</text>
</comment>
<dbReference type="Gene3D" id="1.10.1070.11">
    <property type="entry name" value="Phosphatidylinositol 3-/4-kinase, catalytic domain"/>
    <property type="match status" value="1"/>
</dbReference>
<dbReference type="InterPro" id="IPR003152">
    <property type="entry name" value="FATC_dom"/>
</dbReference>
<keyword evidence="16" id="KW-0779">Telomere</keyword>
<dbReference type="PROSITE" id="PS50290">
    <property type="entry name" value="PI3_4_KINASE_3"/>
    <property type="match status" value="1"/>
</dbReference>
<evidence type="ECO:0000256" key="9">
    <source>
        <dbReference type="ARBA" id="ARBA00022763"/>
    </source>
</evidence>
<gene>
    <name evidence="21" type="ORF">P167DRAFT_139370</name>
</gene>
<sequence>MSKMADRVLLDTYDKISSDKPPERSSGLAELKQILSHSKNSKDLGDKGYHKMFEAIFEVALKEKALYTRQKKPSSIIIGRFSLCGSVFRLAVELGVKQIKTKTFKAVYSHIIDILPQKDGLCEPISLDYLRALRSCLEYAPHAEHLAPDDWEMIATFCCTNVESQLRIVTEEDGDVDMDVDSDEGMGDSVLSVRGGRPSLARDSSSMSKGTPSSTHTGVRLNHHSEQLLLCLQILLRTPNAPVVATNEMTCRTILGFLTSQSTVTRVHQDVLSALNSILEVVTTNNITLSAKVAEAIVPVITKMWDSKSPKEQMMITLIYIQPHLRKLMRSLTGALQKNFRRRIEALSEVIFTEYSTRAERDQLQLEDICFPDPSKDLDIEATPLALAAYCLRSDVPSRIEQQWTVPYLMAMLIEILDLDRNDDQDRSKRRKVSTKFDELLMNAKSTIYTRKICALQTLPFLIRESRKIVDLEGFSSLITDLLNVCSDDSPVISSWAMLSISSCAFLRFASDPGNTQIWNQTWHLCARYSANLSTCRAACHLMRILLALDLVSYSEISASVDATILSIDLSGPSNVIDSSLAVWCLILERRNTVAHSSLLQPGERLFQWFISKWRPVETLERVTAAFYAHHGTPKDICSFLFSCCGKRPLEFDSYSPRTYGLVGQAIIRVARCSKLLDFLLLQETLDSWNEAELVGAPKLKTPKLSSGVGTVSHPGVELQVIEFLDRECEGILERWKQLTQTGIQQPSSDIVQNYVGFVFTAGIMCSAIKPRDTTKVDALERKLEILTLYLTSYIERDDCRELHLDGILRCMSGILPKPASIVDRSFPIPEVFQGFFGNMLCTISRAFENKVRNSAIIEVTEGGNDKMDLDDGFGMELRGFGDKKDGELSREEVQAMCSPETFRYSTTALLALFARSIQFETSPEICGSFAGYLQQLPTSRLIMCRPLFRDFLTAASLKDDDADQLTQHVGGSILQDYETDRCETAVALCIDLLSAFVGRWAIDKAGGELAADCEQIYGWMAKVALERSLFSHTIRTSMAQLLRRMLEVNSGYGQNSNSTSARSQFIKRLQDRDVRVTFFMANCTSVLFKIYGLAAHQIVMDDLLKHLTDEVEWVEGLSMRVYTLSQLADTTFSMNKLIVYHIFDTGQLESMVKYAARSLSFVAKSLKLGDHRSLFKKFSPQIIYTWIENEDLAVFPFRVFGYQSHKDLFSDIQEDLVAQLLMRGKDNAAKELALMLGVTYDELLEKGFHKIVAYGAAWAVGVPPKENNRYQSVDMRIRKHMGANEYKTLLEKKFALIIACLFQIMQEDGTSEKFLARDPNFSVARDLMKGITGISHSTAKLPDPLQPFFKVKVILNSVHHICTRVGYDDSRLWSPAMFTFVVRRLFDTMDPALGSLHACAVLRKIRLLVCLAREQALRGYALEMVVHGLKPFIVDKYCTEDAIGVLQYLLDRSKDYLSRQPAFVTGTFLSILAPLRAFIPAPTSYRGKIDGQLYASHSAARKFRSWLGSFLLKYEFTELSSQQNQMFQSIVEAAIEFKSGNASARTKESDLLRHLLDDDRSKNRLLDDVSRGLAFSLVCSDFQRPQSFRDDIFGEDQDSVELSRVLLRTCRRFDVNQGFLLWCARVLGRSYAASGEIYNEWTQEIELEKMIEFDNKRYDLDIVPKAGILHRLRSLLLGEDRVVIGIAEKTLETIFFEETEANDIPTFDFVFKEDFYSALKWAVLPTSLAEAEVPRPIITVGRPETLPVDVWIKDLAAAISTNLQQDAIVKNLRPILEKVEGLAKDLFPFIVHVLLLHNHGSAKLHMELSQLFRDCFKTCTEKTIPHTIILINTILYLRTQPMVDEDTQLPRDHWLDVDYLDMAHAACTCKMFKTSLLFAEIHHSESNPEFSESDLLLEIFKNIDDPDSYYGVAQPPSLETAVSQFEYEEDGWKSLSFRGANLESQLRLGSSSNGQDVGGLVDAFNSIGMNGLSHYFLQSGVAPASTTDNMFRSAWKLEQWDLPCPSSCNTRSAIVYRTLQSVNNSVDTRAIPSHLDSSFLELMLQITTQKQTGHSLGANMRTLAILTEMEEILVSKEADQLENVWDRLQERENWMHIGRYSDVEEIMAMRQTIFSSLAKREHLRHATHVDMKTARFLEAKALVDTCKMARSHKVLQHSLSAATQLSKAVGPCKEVGLKIDAVATLQAANVLWDQGRGVPPIKMLQILEEDDLINQQSIVTGRAKLLAKLGNWISEARLEKPDKIMSTYLGPAIEELKGNLSGREAGRVFHEFASFCDQQLQNPGNIEDYRRALKLRKNKEAEVKELSKILRKTPAGNTRKRLEKMTDNATLWLSLDDEELNKLRENSDAFLEKSIENYLRCLAACDDYDNDAVRFCALWLEHSGDTKVNNAAKRPLAEVPSRKFVPLMNQLSSRLLDVRDDFQKLLSPLIARICKNHPHHGTYQILALGRSPKGAGSEKRDAAAVKLISKLGAGAGTREIFGKLFNSTKAYISISLKQYKPDTKTGKIPFRVLGPEIQSEFMKEIPSLKIPPPTMQITIRADCNYTNLAVIEKFEPEFTMASGLSAPKIVSCRASDGVRYKMLFKGGPDDLRQDAIMEQVFEQVSNLLKKNRTTRQRNLGIRTYKVVPLTHDSGIIEFVPNTIPLHDFLLPAHESYHPRDLKNLSCRKVIFEAQLQLKSREFRVRVFQDVMKRFRPVMRYFFMHNFNGPDDWFTSRLAYSRSTAATSILGHVLGLGDRHGHNILLDEKSGEVVHIDLGVAFEQGRILPVPEVVPFRLTRDIIDGMGITKTEGVFRRCCEFTLTVLRNESYNITTILDVLRYDPLYSWTISPLRMKRMQKQEQEEEPQVERVFNPEKEEGESEADRALTVVAKKLSKTLSVGATVNELIQQATDVGNLAVLYAGWAAYV</sequence>
<dbReference type="SUPFAM" id="SSF56112">
    <property type="entry name" value="Protein kinase-like (PK-like)"/>
    <property type="match status" value="1"/>
</dbReference>
<feature type="domain" description="PI3K/PI4K catalytic" evidence="18">
    <location>
        <begin position="2555"/>
        <end position="2869"/>
    </location>
</feature>
<comment type="catalytic activity">
    <reaction evidence="15">
        <text>L-seryl-[protein] + ATP = O-phospho-L-seryl-[protein] + ADP + H(+)</text>
        <dbReference type="Rhea" id="RHEA:17989"/>
        <dbReference type="Rhea" id="RHEA-COMP:9863"/>
        <dbReference type="Rhea" id="RHEA-COMP:11604"/>
        <dbReference type="ChEBI" id="CHEBI:15378"/>
        <dbReference type="ChEBI" id="CHEBI:29999"/>
        <dbReference type="ChEBI" id="CHEBI:30616"/>
        <dbReference type="ChEBI" id="CHEBI:83421"/>
        <dbReference type="ChEBI" id="CHEBI:456216"/>
        <dbReference type="EC" id="2.7.11.1"/>
    </reaction>
</comment>
<evidence type="ECO:0000259" key="20">
    <source>
        <dbReference type="PROSITE" id="PS51190"/>
    </source>
</evidence>
<dbReference type="Pfam" id="PF11640">
    <property type="entry name" value="TAN"/>
    <property type="match status" value="1"/>
</dbReference>
<dbReference type="OrthoDB" id="381190at2759"/>
<dbReference type="InterPro" id="IPR036940">
    <property type="entry name" value="PI3/4_kinase_cat_sf"/>
</dbReference>
<dbReference type="EMBL" id="ML119125">
    <property type="protein sequence ID" value="RPB12952.1"/>
    <property type="molecule type" value="Genomic_DNA"/>
</dbReference>
<evidence type="ECO:0000256" key="13">
    <source>
        <dbReference type="ARBA" id="ARBA00025079"/>
    </source>
</evidence>
<evidence type="ECO:0000256" key="14">
    <source>
        <dbReference type="ARBA" id="ARBA00047899"/>
    </source>
</evidence>
<keyword evidence="6 16" id="KW-0723">Serine/threonine-protein kinase</keyword>
<dbReference type="PROSITE" id="PS51190">
    <property type="entry name" value="FATC"/>
    <property type="match status" value="1"/>
</dbReference>
<feature type="domain" description="FAT" evidence="19">
    <location>
        <begin position="1862"/>
        <end position="2452"/>
    </location>
</feature>
<evidence type="ECO:0000259" key="18">
    <source>
        <dbReference type="PROSITE" id="PS50290"/>
    </source>
</evidence>
<dbReference type="PROSITE" id="PS00915">
    <property type="entry name" value="PI3_4_KINASE_1"/>
    <property type="match status" value="1"/>
</dbReference>
<accession>A0A3N4KUK2</accession>
<dbReference type="PROSITE" id="PS51189">
    <property type="entry name" value="FAT"/>
    <property type="match status" value="1"/>
</dbReference>
<feature type="compositionally biased region" description="Low complexity" evidence="17">
    <location>
        <begin position="204"/>
        <end position="214"/>
    </location>
</feature>
<dbReference type="STRING" id="1392247.A0A3N4KUK2"/>
<comment type="subunit">
    <text evidence="3">Associates with DNA double-strand breaks.</text>
</comment>
<evidence type="ECO:0000256" key="10">
    <source>
        <dbReference type="ARBA" id="ARBA00022777"/>
    </source>
</evidence>
<dbReference type="CDD" id="cd05171">
    <property type="entry name" value="PIKKc_ATM"/>
    <property type="match status" value="1"/>
</dbReference>
<evidence type="ECO:0000256" key="2">
    <source>
        <dbReference type="ARBA" id="ARBA00010769"/>
    </source>
</evidence>
<dbReference type="GO" id="GO:0106310">
    <property type="term" value="F:protein serine kinase activity"/>
    <property type="evidence" value="ECO:0007669"/>
    <property type="project" value="RHEA"/>
</dbReference>
<dbReference type="Pfam" id="PF02260">
    <property type="entry name" value="FATC"/>
    <property type="match status" value="1"/>
</dbReference>
<keyword evidence="16" id="KW-0158">Chromosome</keyword>
<dbReference type="PANTHER" id="PTHR37079:SF4">
    <property type="entry name" value="SERINE_THREONINE-PROTEIN KINASE ATM"/>
    <property type="match status" value="1"/>
</dbReference>
<evidence type="ECO:0000259" key="19">
    <source>
        <dbReference type="PROSITE" id="PS51189"/>
    </source>
</evidence>
<dbReference type="InterPro" id="IPR044107">
    <property type="entry name" value="PIKKc_ATM"/>
</dbReference>
<evidence type="ECO:0000256" key="16">
    <source>
        <dbReference type="RuleBase" id="RU365027"/>
    </source>
</evidence>
<dbReference type="Gene3D" id="3.30.1010.10">
    <property type="entry name" value="Phosphatidylinositol 3-kinase Catalytic Subunit, Chain A, domain 4"/>
    <property type="match status" value="1"/>
</dbReference>
<dbReference type="InterPro" id="IPR000403">
    <property type="entry name" value="PI3/4_kinase_cat_dom"/>
</dbReference>
<dbReference type="EC" id="2.7.11.1" evidence="4 16"/>
<dbReference type="InterPro" id="IPR011009">
    <property type="entry name" value="Kinase-like_dom_sf"/>
</dbReference>
<feature type="region of interest" description="Disordered" evidence="17">
    <location>
        <begin position="177"/>
        <end position="219"/>
    </location>
</feature>
<dbReference type="GO" id="GO:0004674">
    <property type="term" value="F:protein serine/threonine kinase activity"/>
    <property type="evidence" value="ECO:0007669"/>
    <property type="project" value="UniProtKB-KW"/>
</dbReference>
<comment type="catalytic activity">
    <reaction evidence="14 16">
        <text>L-threonyl-[protein] + ATP = O-phospho-L-threonyl-[protein] + ADP + H(+)</text>
        <dbReference type="Rhea" id="RHEA:46608"/>
        <dbReference type="Rhea" id="RHEA-COMP:11060"/>
        <dbReference type="Rhea" id="RHEA-COMP:11605"/>
        <dbReference type="ChEBI" id="CHEBI:15378"/>
        <dbReference type="ChEBI" id="CHEBI:30013"/>
        <dbReference type="ChEBI" id="CHEBI:30616"/>
        <dbReference type="ChEBI" id="CHEBI:61977"/>
        <dbReference type="ChEBI" id="CHEBI:456216"/>
        <dbReference type="EC" id="2.7.11.1"/>
    </reaction>
</comment>
<keyword evidence="11 16" id="KW-0067">ATP-binding</keyword>
<evidence type="ECO:0000313" key="21">
    <source>
        <dbReference type="EMBL" id="RPB12952.1"/>
    </source>
</evidence>
<evidence type="ECO:0000256" key="4">
    <source>
        <dbReference type="ARBA" id="ARBA00012513"/>
    </source>
</evidence>
<dbReference type="PANTHER" id="PTHR37079">
    <property type="entry name" value="SERINE/THREONINE-PROTEIN KINASE ATM"/>
    <property type="match status" value="1"/>
</dbReference>